<feature type="compositionally biased region" description="Polar residues" evidence="1">
    <location>
        <begin position="308"/>
        <end position="317"/>
    </location>
</feature>
<proteinExistence type="predicted"/>
<evidence type="ECO:0000313" key="2">
    <source>
        <dbReference type="EMBL" id="KAJ7356864.1"/>
    </source>
</evidence>
<feature type="region of interest" description="Disordered" evidence="1">
    <location>
        <begin position="266"/>
        <end position="288"/>
    </location>
</feature>
<feature type="compositionally biased region" description="Acidic residues" evidence="1">
    <location>
        <begin position="321"/>
        <end position="332"/>
    </location>
</feature>
<feature type="compositionally biased region" description="Acidic residues" evidence="1">
    <location>
        <begin position="358"/>
        <end position="367"/>
    </location>
</feature>
<dbReference type="Proteomes" id="UP001218218">
    <property type="component" value="Unassembled WGS sequence"/>
</dbReference>
<dbReference type="EMBL" id="JARIHO010000008">
    <property type="protein sequence ID" value="KAJ7356864.1"/>
    <property type="molecule type" value="Genomic_DNA"/>
</dbReference>
<organism evidence="2 3">
    <name type="scientific">Mycena albidolilacea</name>
    <dbReference type="NCBI Taxonomy" id="1033008"/>
    <lineage>
        <taxon>Eukaryota</taxon>
        <taxon>Fungi</taxon>
        <taxon>Dikarya</taxon>
        <taxon>Basidiomycota</taxon>
        <taxon>Agaricomycotina</taxon>
        <taxon>Agaricomycetes</taxon>
        <taxon>Agaricomycetidae</taxon>
        <taxon>Agaricales</taxon>
        <taxon>Marasmiineae</taxon>
        <taxon>Mycenaceae</taxon>
        <taxon>Mycena</taxon>
    </lineage>
</organism>
<comment type="caution">
    <text evidence="2">The sequence shown here is derived from an EMBL/GenBank/DDBJ whole genome shotgun (WGS) entry which is preliminary data.</text>
</comment>
<name>A0AAD7AEY0_9AGAR</name>
<sequence>MANFRRVVRTIASPATLHTPALRGRARRRASKCRTRRRQLWNGRRSLVEAVLTQIRSARSTRPPSLMSEDCHGKDWPLRITKYWDNDAQEVVYSATKPREEPIELRKVLGYYEWVYDAYEGEDKEIEPASGSRGYLELTEDKTKTKAANKTKGKGGKGKGIVPVADCDIDPDHVKGKFETSGTSRSFVGLSENDDSKCSWTFGGSNLIPKKGKIGARDDDDDADWDESEFCIGVVDVEDDNGHPFIVFTHSLGADTDYDVSFIGKKQQTPKKLKTSPKEGLTDGERQRLGIFVEEEEIKRAVLELKSGSGSAGSTPANDRPEDEDDGEDEVEGKDGHGDADKEVNFGSLKRKAQDNPPDGDEPPCKK</sequence>
<feature type="region of interest" description="Disordered" evidence="1">
    <location>
        <begin position="303"/>
        <end position="367"/>
    </location>
</feature>
<evidence type="ECO:0000256" key="1">
    <source>
        <dbReference type="SAM" id="MobiDB-lite"/>
    </source>
</evidence>
<feature type="compositionally biased region" description="Basic and acidic residues" evidence="1">
    <location>
        <begin position="276"/>
        <end position="288"/>
    </location>
</feature>
<keyword evidence="3" id="KW-1185">Reference proteome</keyword>
<accession>A0AAD7AEY0</accession>
<reference evidence="2" key="1">
    <citation type="submission" date="2023-03" db="EMBL/GenBank/DDBJ databases">
        <title>Massive genome expansion in bonnet fungi (Mycena s.s.) driven by repeated elements and novel gene families across ecological guilds.</title>
        <authorList>
            <consortium name="Lawrence Berkeley National Laboratory"/>
            <person name="Harder C.B."/>
            <person name="Miyauchi S."/>
            <person name="Viragh M."/>
            <person name="Kuo A."/>
            <person name="Thoen E."/>
            <person name="Andreopoulos B."/>
            <person name="Lu D."/>
            <person name="Skrede I."/>
            <person name="Drula E."/>
            <person name="Henrissat B."/>
            <person name="Morin E."/>
            <person name="Kohler A."/>
            <person name="Barry K."/>
            <person name="LaButti K."/>
            <person name="Morin E."/>
            <person name="Salamov A."/>
            <person name="Lipzen A."/>
            <person name="Mereny Z."/>
            <person name="Hegedus B."/>
            <person name="Baldrian P."/>
            <person name="Stursova M."/>
            <person name="Weitz H."/>
            <person name="Taylor A."/>
            <person name="Grigoriev I.V."/>
            <person name="Nagy L.G."/>
            <person name="Martin F."/>
            <person name="Kauserud H."/>
        </authorList>
    </citation>
    <scope>NUCLEOTIDE SEQUENCE</scope>
    <source>
        <strain evidence="2">CBHHK002</strain>
    </source>
</reference>
<gene>
    <name evidence="2" type="ORF">DFH08DRAFT_467749</name>
</gene>
<dbReference type="AlphaFoldDB" id="A0AAD7AEY0"/>
<evidence type="ECO:0000313" key="3">
    <source>
        <dbReference type="Proteomes" id="UP001218218"/>
    </source>
</evidence>
<protein>
    <submittedName>
        <fullName evidence="2">Uncharacterized protein</fullName>
    </submittedName>
</protein>
<feature type="compositionally biased region" description="Basic and acidic residues" evidence="1">
    <location>
        <begin position="333"/>
        <end position="344"/>
    </location>
</feature>